<dbReference type="AlphaFoldDB" id="A0A951UGQ2"/>
<accession>A0A951UGQ2</accession>
<name>A0A951UGQ2_9NOST</name>
<dbReference type="Pfam" id="PF21826">
    <property type="entry name" value="DUF6887"/>
    <property type="match status" value="1"/>
</dbReference>
<dbReference type="InterPro" id="IPR054053">
    <property type="entry name" value="DUF6887"/>
</dbReference>
<sequence length="84" mass="9663">MKPNFAQMSTKELRAYVLAHREDIEALEILFSRRTPDSEAIIYPSMFTENGQPIEENIGIIEEAITSFSFANAQRVQQEKNNQD</sequence>
<reference evidence="1" key="2">
    <citation type="journal article" date="2022" name="Microbiol. Resour. Announc.">
        <title>Metagenome Sequencing to Explore Phylogenomics of Terrestrial Cyanobacteria.</title>
        <authorList>
            <person name="Ward R.D."/>
            <person name="Stajich J.E."/>
            <person name="Johansen J.R."/>
            <person name="Huntemann M."/>
            <person name="Clum A."/>
            <person name="Foster B."/>
            <person name="Foster B."/>
            <person name="Roux S."/>
            <person name="Palaniappan K."/>
            <person name="Varghese N."/>
            <person name="Mukherjee S."/>
            <person name="Reddy T.B.K."/>
            <person name="Daum C."/>
            <person name="Copeland A."/>
            <person name="Chen I.A."/>
            <person name="Ivanova N.N."/>
            <person name="Kyrpides N.C."/>
            <person name="Shapiro N."/>
            <person name="Eloe-Fadrosh E.A."/>
            <person name="Pietrasiak N."/>
        </authorList>
    </citation>
    <scope>NUCLEOTIDE SEQUENCE</scope>
    <source>
        <strain evidence="1">JT2-VF2</strain>
    </source>
</reference>
<dbReference type="EMBL" id="JAHHHN010000007">
    <property type="protein sequence ID" value="MBW4562261.1"/>
    <property type="molecule type" value="Genomic_DNA"/>
</dbReference>
<dbReference type="Proteomes" id="UP000715781">
    <property type="component" value="Unassembled WGS sequence"/>
</dbReference>
<reference evidence="1" key="1">
    <citation type="submission" date="2021-05" db="EMBL/GenBank/DDBJ databases">
        <authorList>
            <person name="Pietrasiak N."/>
            <person name="Ward R."/>
            <person name="Stajich J.E."/>
            <person name="Kurbessoian T."/>
        </authorList>
    </citation>
    <scope>NUCLEOTIDE SEQUENCE</scope>
    <source>
        <strain evidence="1">JT2-VF2</strain>
    </source>
</reference>
<evidence type="ECO:0000313" key="1">
    <source>
        <dbReference type="EMBL" id="MBW4562261.1"/>
    </source>
</evidence>
<evidence type="ECO:0000313" key="2">
    <source>
        <dbReference type="Proteomes" id="UP000715781"/>
    </source>
</evidence>
<protein>
    <submittedName>
        <fullName evidence="1">Uncharacterized protein</fullName>
    </submittedName>
</protein>
<proteinExistence type="predicted"/>
<organism evidence="1 2">
    <name type="scientific">Mojavia pulchra JT2-VF2</name>
    <dbReference type="NCBI Taxonomy" id="287848"/>
    <lineage>
        <taxon>Bacteria</taxon>
        <taxon>Bacillati</taxon>
        <taxon>Cyanobacteriota</taxon>
        <taxon>Cyanophyceae</taxon>
        <taxon>Nostocales</taxon>
        <taxon>Nostocaceae</taxon>
    </lineage>
</organism>
<comment type="caution">
    <text evidence="1">The sequence shown here is derived from an EMBL/GenBank/DDBJ whole genome shotgun (WGS) entry which is preliminary data.</text>
</comment>
<gene>
    <name evidence="1" type="ORF">KME32_14125</name>
</gene>